<keyword evidence="1" id="KW-0802">TPR repeat</keyword>
<dbReference type="PANTHER" id="PTHR12558:SF13">
    <property type="entry name" value="CELL DIVISION CYCLE PROTEIN 27 HOMOLOG"/>
    <property type="match status" value="1"/>
</dbReference>
<dbReference type="Pfam" id="PF13181">
    <property type="entry name" value="TPR_8"/>
    <property type="match status" value="3"/>
</dbReference>
<reference evidence="3" key="1">
    <citation type="submission" date="2015-09" db="EMBL/GenBank/DDBJ databases">
        <authorList>
            <person name="Jackson K.R."/>
            <person name="Lunt B.L."/>
            <person name="Fisher J.N.B."/>
            <person name="Gardner A.V."/>
            <person name="Bailey M.E."/>
            <person name="Deus L.M."/>
            <person name="Earl A.S."/>
            <person name="Gibby P.D."/>
            <person name="Hartmann K.A."/>
            <person name="Liu J.E."/>
            <person name="Manci A.M."/>
            <person name="Nielsen D.A."/>
            <person name="Solomon M.B."/>
            <person name="Breakwell D.P."/>
            <person name="Burnett S.H."/>
            <person name="Grose J.H."/>
        </authorList>
    </citation>
    <scope>NUCLEOTIDE SEQUENCE</scope>
    <source>
        <strain evidence="3">7805</strain>
    </source>
</reference>
<name>A0A1J1JDI4_PLAAG</name>
<dbReference type="PANTHER" id="PTHR12558">
    <property type="entry name" value="CELL DIVISION CYCLE 16,23,27"/>
    <property type="match status" value="1"/>
</dbReference>
<organism evidence="3">
    <name type="scientific">Planktothrix agardhii</name>
    <name type="common">Oscillatoria agardhii</name>
    <dbReference type="NCBI Taxonomy" id="1160"/>
    <lineage>
        <taxon>Bacteria</taxon>
        <taxon>Bacillati</taxon>
        <taxon>Cyanobacteriota</taxon>
        <taxon>Cyanophyceae</taxon>
        <taxon>Oscillatoriophycideae</taxon>
        <taxon>Oscillatoriales</taxon>
        <taxon>Microcoleaceae</taxon>
        <taxon>Planktothrix</taxon>
    </lineage>
</organism>
<dbReference type="SMART" id="SM00028">
    <property type="entry name" value="TPR"/>
    <property type="match status" value="5"/>
</dbReference>
<gene>
    <name evidence="3" type="ORF">PLAM_0341</name>
</gene>
<evidence type="ECO:0000256" key="1">
    <source>
        <dbReference type="PROSITE-ProRule" id="PRU00339"/>
    </source>
</evidence>
<proteinExistence type="predicted"/>
<keyword evidence="2" id="KW-0175">Coiled coil</keyword>
<feature type="repeat" description="TPR" evidence="1">
    <location>
        <begin position="133"/>
        <end position="166"/>
    </location>
</feature>
<protein>
    <recommendedName>
        <fullName evidence="4">Tetratricopeptide repeat protein</fullName>
    </recommendedName>
</protein>
<dbReference type="Gene3D" id="1.25.40.10">
    <property type="entry name" value="Tetratricopeptide repeat domain"/>
    <property type="match status" value="2"/>
</dbReference>
<feature type="coiled-coil region" evidence="2">
    <location>
        <begin position="15"/>
        <end position="63"/>
    </location>
</feature>
<sequence length="985" mass="113548">MEHSLSPSNLPSNPVDLLSVQREEYQTQMAKLQQQVQNQQEEIERYQSQFDEVLAELEQCHLQLYQTQGQLHQFQAELEAKKLFLNHSQQASEQPDVESVLTQIESSSEQFKPSSLEIFTTYRSIIEQNPDLPQNYQDLGMAFLQQGYWVEAISCYRRSVTLNSDYQKQCFLDQVAGDLYCQIHSQQLSILPEQKTEITPSGHILSVTGNEGFVLFGPYIDVPDGLYRIQVTFQFPENHQGNEDIGFIFDVVSPHPYVLYETPINFSQNSLEFYLEFIDGKRTEFRFFAKGYAFIVNEIKLTLIYSPESHTNAPFYYFDLGSLWQKKALMDKASLAYNLAIELSAPISIIDRLVNASKDLPLKPEWIDAYWTLGYLLNQQNYIDEAIACYQYLIELAPEKIEVFHQLGILLAQKGQLKEAVTLFQQAQRLPSQGEIYQQMGILLAQKGQLKEAVTLFQQAQRLPSQGEIYQQIWKGLNQFAPLDEHNPYFQAEIQPDTAYEYFSQTSQYRIIVLESLTEADTSVIKESGLVLDYLQFLTQDSIALQEVYLNHFPDSQPKNLANQYPKKVVDYDFLCSPHYQQSIVETGYIHSVCPVSGKILRSNQSFWVQHGSFVPVGFYRFCGYESFYLICGCHQGIALGVYFPKQELIIRFYNDPFSTDYAVAINEFKAGSVSFWRNFKTYIYTTAPKPVAAVVGWLNNLGHYFWNDVTGIYHLYKNNILDSVNKFLVRDCNFMEIGDIFPEINPETIIHLSNRWELFQTILQHNLVAVRPTNTFVDVDYTQRLLESSRRKCSPEFLQQVEEAKQHFPLLLVNLRGHFKQWVSYIEGYANIINTLFQDYPNLAIVFDGFSSENSAMEQIQSLISPEIKTYNALDCPNHETFVWIHSIDTYIMVIGSGLTLVTWIANKPGVAHGNLAHCNQVNVMWRKVREDLQPILVPQDSIIDLDESHWAGCNYDCDWKAIYNLTVDVIKTLPLKSSSVTED</sequence>
<evidence type="ECO:0008006" key="4">
    <source>
        <dbReference type="Google" id="ProtNLM"/>
    </source>
</evidence>
<dbReference type="SUPFAM" id="SSF48452">
    <property type="entry name" value="TPR-like"/>
    <property type="match status" value="1"/>
</dbReference>
<dbReference type="InterPro" id="IPR019734">
    <property type="entry name" value="TPR_rpt"/>
</dbReference>
<dbReference type="PROSITE" id="PS50005">
    <property type="entry name" value="TPR"/>
    <property type="match status" value="3"/>
</dbReference>
<feature type="repeat" description="TPR" evidence="1">
    <location>
        <begin position="367"/>
        <end position="400"/>
    </location>
</feature>
<evidence type="ECO:0000313" key="3">
    <source>
        <dbReference type="EMBL" id="CUM58308.1"/>
    </source>
</evidence>
<dbReference type="AlphaFoldDB" id="A0A1J1JDI4"/>
<feature type="repeat" description="TPR" evidence="1">
    <location>
        <begin position="401"/>
        <end position="434"/>
    </location>
</feature>
<dbReference type="EMBL" id="LO018304">
    <property type="protein sequence ID" value="CUM58308.1"/>
    <property type="molecule type" value="Genomic_DNA"/>
</dbReference>
<dbReference type="RefSeq" id="WP_235765768.1">
    <property type="nucleotide sequence ID" value="NZ_JBIIEP010000015.1"/>
</dbReference>
<accession>A0A1J1JDI4</accession>
<evidence type="ECO:0000256" key="2">
    <source>
        <dbReference type="SAM" id="Coils"/>
    </source>
</evidence>
<dbReference type="InterPro" id="IPR011990">
    <property type="entry name" value="TPR-like_helical_dom_sf"/>
</dbReference>